<organism evidence="2">
    <name type="scientific">uncultured Caudovirales phage</name>
    <dbReference type="NCBI Taxonomy" id="2100421"/>
    <lineage>
        <taxon>Viruses</taxon>
        <taxon>Duplodnaviria</taxon>
        <taxon>Heunggongvirae</taxon>
        <taxon>Uroviricota</taxon>
        <taxon>Caudoviricetes</taxon>
        <taxon>Peduoviridae</taxon>
        <taxon>Maltschvirus</taxon>
        <taxon>Maltschvirus maltsch</taxon>
    </lineage>
</organism>
<name>A0A6J5RF10_9CAUD</name>
<accession>A0A6J5RF10</accession>
<sequence length="272" mass="30990">MRRSSLIEVLIELGIPSPELLATKILTQAGSRQIKALYAMKTTVKKAAGIERLGSAEEKWCGMFNSLVTSIRQTQRGTKVRPIQKKDAEYLLLKDATAMALEFADQFQLSENEGLRQFVTIGIRLMERRFAWNKWNYYKLKIHSEFEADQVVRNDDKYGNTATLEKIYLEKVGQYAAGIPITIKSSERQHLVYARQDADEAGAKYHDWVEAQFEQLSFLNSVPSVTQLHGANALLRYEKYMIGKGAKQAPVAEDDEDTRLYKEYLAELPDKG</sequence>
<evidence type="ECO:0000313" key="4">
    <source>
        <dbReference type="EMBL" id="CAB5231561.1"/>
    </source>
</evidence>
<dbReference type="EMBL" id="LR798430">
    <property type="protein sequence ID" value="CAB5231561.1"/>
    <property type="molecule type" value="Genomic_DNA"/>
</dbReference>
<evidence type="ECO:0000313" key="2">
    <source>
        <dbReference type="EMBL" id="CAB4193066.1"/>
    </source>
</evidence>
<evidence type="ECO:0000313" key="3">
    <source>
        <dbReference type="EMBL" id="CAB4217741.1"/>
    </source>
</evidence>
<dbReference type="EMBL" id="LR797075">
    <property type="protein sequence ID" value="CAB4185355.1"/>
    <property type="molecule type" value="Genomic_DNA"/>
</dbReference>
<dbReference type="EMBL" id="LR797450">
    <property type="protein sequence ID" value="CAB4217741.1"/>
    <property type="molecule type" value="Genomic_DNA"/>
</dbReference>
<dbReference type="EMBL" id="LR797197">
    <property type="protein sequence ID" value="CAB4193066.1"/>
    <property type="molecule type" value="Genomic_DNA"/>
</dbReference>
<gene>
    <name evidence="1" type="ORF">UFOVP1127_57</name>
    <name evidence="2" type="ORF">UFOVP1242_17</name>
    <name evidence="3" type="ORF">UFOVP1492_77</name>
    <name evidence="4" type="ORF">UFOVP1580_106</name>
</gene>
<evidence type="ECO:0000313" key="1">
    <source>
        <dbReference type="EMBL" id="CAB4185355.1"/>
    </source>
</evidence>
<proteinExistence type="predicted"/>
<protein>
    <submittedName>
        <fullName evidence="2">Uncharacterized protein</fullName>
    </submittedName>
</protein>
<reference evidence="2" key="1">
    <citation type="submission" date="2020-05" db="EMBL/GenBank/DDBJ databases">
        <authorList>
            <person name="Chiriac C."/>
            <person name="Salcher M."/>
            <person name="Ghai R."/>
            <person name="Kavagutti S V."/>
        </authorList>
    </citation>
    <scope>NUCLEOTIDE SEQUENCE</scope>
</reference>